<evidence type="ECO:0000313" key="2">
    <source>
        <dbReference type="Proteomes" id="UP000678374"/>
    </source>
</evidence>
<gene>
    <name evidence="1" type="ORF">KAK06_22040</name>
</gene>
<dbReference type="RefSeq" id="WP_210804323.1">
    <property type="nucleotide sequence ID" value="NZ_JAGQDE010000034.1"/>
</dbReference>
<organism evidence="1 2">
    <name type="scientific">Ideonella aquatica</name>
    <dbReference type="NCBI Taxonomy" id="2824119"/>
    <lineage>
        <taxon>Bacteria</taxon>
        <taxon>Pseudomonadati</taxon>
        <taxon>Pseudomonadota</taxon>
        <taxon>Betaproteobacteria</taxon>
        <taxon>Burkholderiales</taxon>
        <taxon>Sphaerotilaceae</taxon>
        <taxon>Ideonella</taxon>
    </lineage>
</organism>
<dbReference type="EMBL" id="JAGQDE010000034">
    <property type="protein sequence ID" value="MBQ0961637.1"/>
    <property type="molecule type" value="Genomic_DNA"/>
</dbReference>
<dbReference type="Proteomes" id="UP000678374">
    <property type="component" value="Unassembled WGS sequence"/>
</dbReference>
<proteinExistence type="predicted"/>
<evidence type="ECO:0000313" key="1">
    <source>
        <dbReference type="EMBL" id="MBQ0961637.1"/>
    </source>
</evidence>
<protein>
    <submittedName>
        <fullName evidence="1">Uncharacterized protein</fullName>
    </submittedName>
</protein>
<keyword evidence="2" id="KW-1185">Reference proteome</keyword>
<sequence length="52" mass="5792">MPADEAAADFRGRENVPWLAEAGFKVRRVPDFRARENQPTCAPARGCAYGLR</sequence>
<name>A0A940YN39_9BURK</name>
<accession>A0A940YN39</accession>
<comment type="caution">
    <text evidence="1">The sequence shown here is derived from an EMBL/GenBank/DDBJ whole genome shotgun (WGS) entry which is preliminary data.</text>
</comment>
<dbReference type="AlphaFoldDB" id="A0A940YN39"/>
<reference evidence="1" key="1">
    <citation type="submission" date="2021-04" db="EMBL/GenBank/DDBJ databases">
        <title>The genome sequence of Ideonella sp. 4Y11.</title>
        <authorList>
            <person name="Liu Y."/>
        </authorList>
    </citation>
    <scope>NUCLEOTIDE SEQUENCE</scope>
    <source>
        <strain evidence="1">4Y11</strain>
    </source>
</reference>